<feature type="transmembrane region" description="Helical" evidence="3">
    <location>
        <begin position="281"/>
        <end position="303"/>
    </location>
</feature>
<dbReference type="EC" id="2.7.7.65" evidence="1"/>
<dbReference type="AlphaFoldDB" id="A0A3N5YBV0"/>
<comment type="catalytic activity">
    <reaction evidence="2">
        <text>2 GTP = 3',3'-c-di-GMP + 2 diphosphate</text>
        <dbReference type="Rhea" id="RHEA:24898"/>
        <dbReference type="ChEBI" id="CHEBI:33019"/>
        <dbReference type="ChEBI" id="CHEBI:37565"/>
        <dbReference type="ChEBI" id="CHEBI:58805"/>
        <dbReference type="EC" id="2.7.7.65"/>
    </reaction>
</comment>
<reference evidence="5 6" key="1">
    <citation type="submission" date="2018-11" db="EMBL/GenBank/DDBJ databases">
        <authorList>
            <person name="Ye M.-Q."/>
            <person name="Du Z.-J."/>
        </authorList>
    </citation>
    <scope>NUCLEOTIDE SEQUENCE [LARGE SCALE GENOMIC DNA]</scope>
    <source>
        <strain evidence="5 6">U0105</strain>
    </source>
</reference>
<protein>
    <recommendedName>
        <fullName evidence="1">diguanylate cyclase</fullName>
        <ecNumber evidence="1">2.7.7.65</ecNumber>
    </recommendedName>
</protein>
<dbReference type="OrthoDB" id="5496380at2"/>
<dbReference type="SMART" id="SM00267">
    <property type="entry name" value="GGDEF"/>
    <property type="match status" value="1"/>
</dbReference>
<dbReference type="GO" id="GO:0052621">
    <property type="term" value="F:diguanylate cyclase activity"/>
    <property type="evidence" value="ECO:0007669"/>
    <property type="project" value="UniProtKB-EC"/>
</dbReference>
<dbReference type="CDD" id="cd01949">
    <property type="entry name" value="GGDEF"/>
    <property type="match status" value="1"/>
</dbReference>
<dbReference type="PANTHER" id="PTHR45138">
    <property type="entry name" value="REGULATORY COMPONENTS OF SENSORY TRANSDUCTION SYSTEM"/>
    <property type="match status" value="1"/>
</dbReference>
<dbReference type="PANTHER" id="PTHR45138:SF9">
    <property type="entry name" value="DIGUANYLATE CYCLASE DGCM-RELATED"/>
    <property type="match status" value="1"/>
</dbReference>
<dbReference type="SUPFAM" id="SSF55073">
    <property type="entry name" value="Nucleotide cyclase"/>
    <property type="match status" value="1"/>
</dbReference>
<proteinExistence type="predicted"/>
<keyword evidence="3" id="KW-1133">Transmembrane helix</keyword>
<dbReference type="PROSITE" id="PS50887">
    <property type="entry name" value="GGDEF"/>
    <property type="match status" value="1"/>
</dbReference>
<dbReference type="Gene3D" id="3.30.70.270">
    <property type="match status" value="1"/>
</dbReference>
<dbReference type="Pfam" id="PF00990">
    <property type="entry name" value="GGDEF"/>
    <property type="match status" value="1"/>
</dbReference>
<evidence type="ECO:0000256" key="3">
    <source>
        <dbReference type="SAM" id="Phobius"/>
    </source>
</evidence>
<dbReference type="InterPro" id="IPR043128">
    <property type="entry name" value="Rev_trsase/Diguanyl_cyclase"/>
</dbReference>
<comment type="caution">
    <text evidence="5">The sequence shown here is derived from an EMBL/GenBank/DDBJ whole genome shotgun (WGS) entry which is preliminary data.</text>
</comment>
<gene>
    <name evidence="5" type="ORF">DRW07_10960</name>
</gene>
<keyword evidence="6" id="KW-1185">Reference proteome</keyword>
<dbReference type="InterPro" id="IPR050469">
    <property type="entry name" value="Diguanylate_Cyclase"/>
</dbReference>
<evidence type="ECO:0000256" key="1">
    <source>
        <dbReference type="ARBA" id="ARBA00012528"/>
    </source>
</evidence>
<dbReference type="InterPro" id="IPR000160">
    <property type="entry name" value="GGDEF_dom"/>
</dbReference>
<evidence type="ECO:0000313" key="5">
    <source>
        <dbReference type="EMBL" id="RPJ66595.1"/>
    </source>
</evidence>
<keyword evidence="3" id="KW-0812">Transmembrane</keyword>
<dbReference type="Gene3D" id="3.30.450.20">
    <property type="entry name" value="PAS domain"/>
    <property type="match status" value="1"/>
</dbReference>
<evidence type="ECO:0000259" key="4">
    <source>
        <dbReference type="PROSITE" id="PS50887"/>
    </source>
</evidence>
<dbReference type="RefSeq" id="WP_124027953.1">
    <property type="nucleotide sequence ID" value="NZ_JBHRSN010000006.1"/>
</dbReference>
<evidence type="ECO:0000313" key="6">
    <source>
        <dbReference type="Proteomes" id="UP000275281"/>
    </source>
</evidence>
<sequence length="473" mass="53576">MSAFRTLHRSVLVLFAVVIIAIVTLVHFSISKMVAEQARAQQSSMSPAIALIVEQLLKPLHISEALGKSRELIDIMNADEIDEAQVFGVLGRMQEEFGMTFFVANENNRMQYNSDGTSLELIEGEVSWYFKYKEIDDDEVADIGKWEDPHFYIDLKMYNDNGRFLGFFGIGKSLASFIEIFEKYKASYGYDFLFVDPEGKIMLSSDPNLMADSSAFHSLADLAWFQALPEDIQSQESLNNQLVTINNKDHLVAEVELEQFDWTVYLISPLDQRQTEISNGFIFSVVTLLITVFALFIMIYNLLYYYRKGVKQTIVVNAVNQMLDKRQTIAAYNRLSGSVDSMSIILVDIDHFAKINDTYGRSAGDEVLLKVSRYLKEQLIDDQLMGRWSSDVFIILLPKIGPTEATKMANNFRHGIATLPVSKHYPDLTLTASFGVSYSGTTRPILEVTAHAEDALYQARRDGRNKVCVQLID</sequence>
<name>A0A3N5YBV0_9ALTE</name>
<feature type="transmembrane region" description="Helical" evidence="3">
    <location>
        <begin position="12"/>
        <end position="30"/>
    </location>
</feature>
<dbReference type="InterPro" id="IPR029787">
    <property type="entry name" value="Nucleotide_cyclase"/>
</dbReference>
<keyword evidence="3" id="KW-0472">Membrane</keyword>
<dbReference type="EMBL" id="RPOK01000003">
    <property type="protein sequence ID" value="RPJ66595.1"/>
    <property type="molecule type" value="Genomic_DNA"/>
</dbReference>
<organism evidence="5 6">
    <name type="scientific">Alteromonas sediminis</name>
    <dbReference type="NCBI Taxonomy" id="2259342"/>
    <lineage>
        <taxon>Bacteria</taxon>
        <taxon>Pseudomonadati</taxon>
        <taxon>Pseudomonadota</taxon>
        <taxon>Gammaproteobacteria</taxon>
        <taxon>Alteromonadales</taxon>
        <taxon>Alteromonadaceae</taxon>
        <taxon>Alteromonas/Salinimonas group</taxon>
        <taxon>Alteromonas</taxon>
    </lineage>
</organism>
<dbReference type="Proteomes" id="UP000275281">
    <property type="component" value="Unassembled WGS sequence"/>
</dbReference>
<evidence type="ECO:0000256" key="2">
    <source>
        <dbReference type="ARBA" id="ARBA00034247"/>
    </source>
</evidence>
<feature type="domain" description="GGDEF" evidence="4">
    <location>
        <begin position="340"/>
        <end position="472"/>
    </location>
</feature>
<dbReference type="NCBIfam" id="TIGR00254">
    <property type="entry name" value="GGDEF"/>
    <property type="match status" value="1"/>
</dbReference>
<accession>A0A3N5YBV0</accession>